<keyword evidence="7" id="KW-0966">Cell projection</keyword>
<dbReference type="GO" id="GO:0005856">
    <property type="term" value="C:cytoskeleton"/>
    <property type="evidence" value="ECO:0007669"/>
    <property type="project" value="UniProtKB-SubCell"/>
</dbReference>
<evidence type="ECO:0000256" key="5">
    <source>
        <dbReference type="ARBA" id="ARBA00023203"/>
    </source>
</evidence>
<keyword evidence="8" id="KW-0547">Nucleotide-binding</keyword>
<reference evidence="10 11" key="1">
    <citation type="journal article" date="2019" name="Commun. Biol.">
        <title>The bagworm genome reveals a unique fibroin gene that provides high tensile strength.</title>
        <authorList>
            <person name="Kono N."/>
            <person name="Nakamura H."/>
            <person name="Ohtoshi R."/>
            <person name="Tomita M."/>
            <person name="Numata K."/>
            <person name="Arakawa K."/>
        </authorList>
    </citation>
    <scope>NUCLEOTIDE SEQUENCE [LARGE SCALE GENOMIC DNA]</scope>
</reference>
<evidence type="ECO:0000256" key="1">
    <source>
        <dbReference type="ARBA" id="ARBA00004245"/>
    </source>
</evidence>
<dbReference type="SUPFAM" id="SSF56112">
    <property type="entry name" value="Protein kinase-like (PK-like)"/>
    <property type="match status" value="1"/>
</dbReference>
<dbReference type="GO" id="GO:0005524">
    <property type="term" value="F:ATP binding"/>
    <property type="evidence" value="ECO:0007669"/>
    <property type="project" value="UniProtKB-UniRule"/>
</dbReference>
<dbReference type="InterPro" id="IPR052409">
    <property type="entry name" value="Myosin-III_kinase_activity"/>
</dbReference>
<evidence type="ECO:0000256" key="7">
    <source>
        <dbReference type="ARBA" id="ARBA00023273"/>
    </source>
</evidence>
<dbReference type="STRING" id="151549.A0A4C1V4Z7"/>
<dbReference type="PANTHER" id="PTHR46256">
    <property type="entry name" value="AGAP011099-PA"/>
    <property type="match status" value="1"/>
</dbReference>
<sequence>MKDALNLASMPNPYDQYELGERIGSGVFGEVHRATDRKTSKLVAVKIQVYRDEADSHIREEYGILKDYTQHPNVVNFYGAYCEKIDNVRKLWFVLELCECGSVIDMVARLAATEKKIAEEHVAFILKYTIKVAHKHVPGRVRDRTKAPSIHLSLESIAGFGCGYKLNCSRDASRGRGKVTCGDGRAPECKCAAAKTTARTVR</sequence>
<dbReference type="GO" id="GO:0000146">
    <property type="term" value="F:microfilament motor activity"/>
    <property type="evidence" value="ECO:0007669"/>
    <property type="project" value="TreeGrafter"/>
</dbReference>
<dbReference type="GO" id="GO:0030832">
    <property type="term" value="P:regulation of actin filament length"/>
    <property type="evidence" value="ECO:0007669"/>
    <property type="project" value="TreeGrafter"/>
</dbReference>
<evidence type="ECO:0000313" key="10">
    <source>
        <dbReference type="EMBL" id="GBP33659.1"/>
    </source>
</evidence>
<evidence type="ECO:0000259" key="9">
    <source>
        <dbReference type="PROSITE" id="PS50011"/>
    </source>
</evidence>
<dbReference type="GO" id="GO:0004674">
    <property type="term" value="F:protein serine/threonine kinase activity"/>
    <property type="evidence" value="ECO:0007669"/>
    <property type="project" value="TreeGrafter"/>
</dbReference>
<dbReference type="Gene3D" id="3.30.200.20">
    <property type="entry name" value="Phosphorylase Kinase, domain 1"/>
    <property type="match status" value="1"/>
</dbReference>
<keyword evidence="8" id="KW-0067">ATP-binding</keyword>
<evidence type="ECO:0000256" key="3">
    <source>
        <dbReference type="ARBA" id="ARBA00022490"/>
    </source>
</evidence>
<evidence type="ECO:0000256" key="6">
    <source>
        <dbReference type="ARBA" id="ARBA00023212"/>
    </source>
</evidence>
<dbReference type="Proteomes" id="UP000299102">
    <property type="component" value="Unassembled WGS sequence"/>
</dbReference>
<dbReference type="PROSITE" id="PS00107">
    <property type="entry name" value="PROTEIN_KINASE_ATP"/>
    <property type="match status" value="1"/>
</dbReference>
<comment type="caution">
    <text evidence="10">The sequence shown here is derived from an EMBL/GenBank/DDBJ whole genome shotgun (WGS) entry which is preliminary data.</text>
</comment>
<evidence type="ECO:0000256" key="2">
    <source>
        <dbReference type="ARBA" id="ARBA00004316"/>
    </source>
</evidence>
<feature type="binding site" evidence="8">
    <location>
        <position position="46"/>
    </location>
    <ligand>
        <name>ATP</name>
        <dbReference type="ChEBI" id="CHEBI:30616"/>
    </ligand>
</feature>
<keyword evidence="6" id="KW-0206">Cytoskeleton</keyword>
<protein>
    <submittedName>
        <fullName evidence="10">Neither inactivation nor afterpotential protein C</fullName>
    </submittedName>
</protein>
<accession>A0A4C1V4Z7</accession>
<keyword evidence="11" id="KW-1185">Reference proteome</keyword>
<dbReference type="EMBL" id="BGZK01000277">
    <property type="protein sequence ID" value="GBP33659.1"/>
    <property type="molecule type" value="Genomic_DNA"/>
</dbReference>
<evidence type="ECO:0000313" key="11">
    <source>
        <dbReference type="Proteomes" id="UP000299102"/>
    </source>
</evidence>
<dbReference type="SMART" id="SM00220">
    <property type="entry name" value="S_TKc"/>
    <property type="match status" value="1"/>
</dbReference>
<evidence type="ECO:0000256" key="8">
    <source>
        <dbReference type="PROSITE-ProRule" id="PRU10141"/>
    </source>
</evidence>
<dbReference type="OrthoDB" id="8693905at2759"/>
<evidence type="ECO:0000256" key="4">
    <source>
        <dbReference type="ARBA" id="ARBA00022737"/>
    </source>
</evidence>
<dbReference type="InterPro" id="IPR017441">
    <property type="entry name" value="Protein_kinase_ATP_BS"/>
</dbReference>
<keyword evidence="4" id="KW-0677">Repeat</keyword>
<dbReference type="AlphaFoldDB" id="A0A4C1V4Z7"/>
<gene>
    <name evidence="10" type="primary">ninaC</name>
    <name evidence="10" type="ORF">EVAR_16695_1</name>
</gene>
<keyword evidence="5" id="KW-0009">Actin-binding</keyword>
<feature type="domain" description="Protein kinase" evidence="9">
    <location>
        <begin position="17"/>
        <end position="202"/>
    </location>
</feature>
<keyword evidence="3" id="KW-0963">Cytoplasm</keyword>
<dbReference type="PROSITE" id="PS50011">
    <property type="entry name" value="PROTEIN_KINASE_DOM"/>
    <property type="match status" value="1"/>
</dbReference>
<proteinExistence type="predicted"/>
<organism evidence="10 11">
    <name type="scientific">Eumeta variegata</name>
    <name type="common">Bagworm moth</name>
    <name type="synonym">Eumeta japonica</name>
    <dbReference type="NCBI Taxonomy" id="151549"/>
    <lineage>
        <taxon>Eukaryota</taxon>
        <taxon>Metazoa</taxon>
        <taxon>Ecdysozoa</taxon>
        <taxon>Arthropoda</taxon>
        <taxon>Hexapoda</taxon>
        <taxon>Insecta</taxon>
        <taxon>Pterygota</taxon>
        <taxon>Neoptera</taxon>
        <taxon>Endopterygota</taxon>
        <taxon>Lepidoptera</taxon>
        <taxon>Glossata</taxon>
        <taxon>Ditrysia</taxon>
        <taxon>Tineoidea</taxon>
        <taxon>Psychidae</taxon>
        <taxon>Oiketicinae</taxon>
        <taxon>Eumeta</taxon>
    </lineage>
</organism>
<dbReference type="InterPro" id="IPR011009">
    <property type="entry name" value="Kinase-like_dom_sf"/>
</dbReference>
<dbReference type="GO" id="GO:0003779">
    <property type="term" value="F:actin binding"/>
    <property type="evidence" value="ECO:0007669"/>
    <property type="project" value="UniProtKB-KW"/>
</dbReference>
<name>A0A4C1V4Z7_EUMVA</name>
<dbReference type="InterPro" id="IPR000719">
    <property type="entry name" value="Prot_kinase_dom"/>
</dbReference>
<dbReference type="PANTHER" id="PTHR46256:SF3">
    <property type="entry name" value="MYOSIN MOTOR DOMAIN-CONTAINING PROTEIN"/>
    <property type="match status" value="1"/>
</dbReference>
<comment type="subcellular location">
    <subcellularLocation>
        <location evidence="2">Cell projection</location>
    </subcellularLocation>
    <subcellularLocation>
        <location evidence="1">Cytoplasm</location>
        <location evidence="1">Cytoskeleton</location>
    </subcellularLocation>
</comment>
<dbReference type="GO" id="GO:0042995">
    <property type="term" value="C:cell projection"/>
    <property type="evidence" value="ECO:0007669"/>
    <property type="project" value="UniProtKB-SubCell"/>
</dbReference>
<dbReference type="Pfam" id="PF00069">
    <property type="entry name" value="Pkinase"/>
    <property type="match status" value="1"/>
</dbReference>